<dbReference type="InterPro" id="IPR025671">
    <property type="entry name" value="HXXEE"/>
</dbReference>
<dbReference type="Proteomes" id="UP001176021">
    <property type="component" value="Unassembled WGS sequence"/>
</dbReference>
<keyword evidence="3" id="KW-1185">Reference proteome</keyword>
<feature type="transmembrane region" description="Helical" evidence="1">
    <location>
        <begin position="7"/>
        <end position="25"/>
    </location>
</feature>
<evidence type="ECO:0000313" key="2">
    <source>
        <dbReference type="EMBL" id="MDO0824379.1"/>
    </source>
</evidence>
<organism evidence="2 3">
    <name type="scientific">Desulfosporosinus nitroreducens</name>
    <dbReference type="NCBI Taxonomy" id="2018668"/>
    <lineage>
        <taxon>Bacteria</taxon>
        <taxon>Bacillati</taxon>
        <taxon>Bacillota</taxon>
        <taxon>Clostridia</taxon>
        <taxon>Eubacteriales</taxon>
        <taxon>Desulfitobacteriaceae</taxon>
        <taxon>Desulfosporosinus</taxon>
    </lineage>
</organism>
<evidence type="ECO:0000256" key="1">
    <source>
        <dbReference type="SAM" id="Phobius"/>
    </source>
</evidence>
<name>A0ABT8QSP1_9FIRM</name>
<proteinExistence type="predicted"/>
<dbReference type="EMBL" id="JAMJEV010000013">
    <property type="protein sequence ID" value="MDO0824379.1"/>
    <property type="molecule type" value="Genomic_DNA"/>
</dbReference>
<keyword evidence="1" id="KW-0472">Membrane</keyword>
<keyword evidence="1" id="KW-1133">Transmembrane helix</keyword>
<feature type="transmembrane region" description="Helical" evidence="1">
    <location>
        <begin position="95"/>
        <end position="116"/>
    </location>
</feature>
<feature type="transmembrane region" description="Helical" evidence="1">
    <location>
        <begin position="122"/>
        <end position="140"/>
    </location>
</feature>
<accession>A0ABT8QSP1</accession>
<protein>
    <submittedName>
        <fullName evidence="2">HXXEE domain-containing protein</fullName>
    </submittedName>
</protein>
<feature type="transmembrane region" description="Helical" evidence="1">
    <location>
        <begin position="63"/>
        <end position="83"/>
    </location>
</feature>
<comment type="caution">
    <text evidence="2">The sequence shown here is derived from an EMBL/GenBank/DDBJ whole genome shotgun (WGS) entry which is preliminary data.</text>
</comment>
<dbReference type="RefSeq" id="WP_302049327.1">
    <property type="nucleotide sequence ID" value="NZ_JAMJEV010000013.1"/>
</dbReference>
<sequence>MIRIEFWSIYLIVWLFPVLFLIHDLEEILTVKGFMNRNKDRIVSLLSPKIGAFVQKQFDLTTVQFSVSVAFVFIFVISSTYLATHYNFAEGALRYFFIIVAIFFVHVFTHVGQALILRTYTPGVITSVLIVFPYTSYVIFRLLREHIIDWNFALANIPFVLLALPIILGAHSIARRLVK</sequence>
<reference evidence="2" key="1">
    <citation type="submission" date="2022-05" db="EMBL/GenBank/DDBJ databases">
        <title>Expanded diversity of anoxic marine methylotrophy in a Black Sea sulfate reducing microorganism.</title>
        <authorList>
            <person name="Fischer P.Q."/>
            <person name="Stams A.J.M."/>
            <person name="Villanueva L."/>
            <person name="Sousa D.Z."/>
        </authorList>
    </citation>
    <scope>NUCLEOTIDE SEQUENCE</scope>
    <source>
        <strain evidence="2">P130</strain>
    </source>
</reference>
<dbReference type="Pfam" id="PF13787">
    <property type="entry name" value="HXXEE"/>
    <property type="match status" value="1"/>
</dbReference>
<evidence type="ECO:0000313" key="3">
    <source>
        <dbReference type="Proteomes" id="UP001176021"/>
    </source>
</evidence>
<gene>
    <name evidence="2" type="ORF">M8H41_16175</name>
</gene>
<keyword evidence="1" id="KW-0812">Transmembrane</keyword>
<feature type="transmembrane region" description="Helical" evidence="1">
    <location>
        <begin position="152"/>
        <end position="174"/>
    </location>
</feature>